<evidence type="ECO:0000313" key="11">
    <source>
        <dbReference type="Proteomes" id="UP000503840"/>
    </source>
</evidence>
<dbReference type="PROSITE" id="PS51379">
    <property type="entry name" value="4FE4S_FER_2"/>
    <property type="match status" value="2"/>
</dbReference>
<dbReference type="SUPFAM" id="SSF54862">
    <property type="entry name" value="4Fe-4S ferredoxins"/>
    <property type="match status" value="1"/>
</dbReference>
<dbReference type="EMBL" id="BLVO01000016">
    <property type="protein sequence ID" value="GFM34989.1"/>
    <property type="molecule type" value="Genomic_DNA"/>
</dbReference>
<dbReference type="Gene3D" id="3.40.109.10">
    <property type="entry name" value="NADH Oxidase"/>
    <property type="match status" value="1"/>
</dbReference>
<keyword evidence="11" id="KW-1185">Reference proteome</keyword>
<dbReference type="InterPro" id="IPR017896">
    <property type="entry name" value="4Fe4S_Fe-S-bd"/>
</dbReference>
<comment type="similarity">
    <text evidence="2">Belongs to the nitroreductase family.</text>
</comment>
<gene>
    <name evidence="10" type="ORF">DSM101010T_33540</name>
</gene>
<proteinExistence type="inferred from homology"/>
<evidence type="ECO:0000256" key="1">
    <source>
        <dbReference type="ARBA" id="ARBA00001917"/>
    </source>
</evidence>
<evidence type="ECO:0000256" key="4">
    <source>
        <dbReference type="ARBA" id="ARBA00022643"/>
    </source>
</evidence>
<dbReference type="Gene3D" id="3.30.70.20">
    <property type="match status" value="1"/>
</dbReference>
<dbReference type="GO" id="GO:0051536">
    <property type="term" value="F:iron-sulfur cluster binding"/>
    <property type="evidence" value="ECO:0007669"/>
    <property type="project" value="UniProtKB-KW"/>
</dbReference>
<dbReference type="PANTHER" id="PTHR43673:SF2">
    <property type="entry name" value="NITROREDUCTASE"/>
    <property type="match status" value="1"/>
</dbReference>
<dbReference type="SUPFAM" id="SSF55469">
    <property type="entry name" value="FMN-dependent nitroreductase-like"/>
    <property type="match status" value="1"/>
</dbReference>
<dbReference type="Proteomes" id="UP000503840">
    <property type="component" value="Unassembled WGS sequence"/>
</dbReference>
<keyword evidence="4" id="KW-0288">FMN</keyword>
<protein>
    <submittedName>
        <fullName evidence="10">Nitroreductase</fullName>
    </submittedName>
</protein>
<evidence type="ECO:0000259" key="9">
    <source>
        <dbReference type="PROSITE" id="PS51379"/>
    </source>
</evidence>
<organism evidence="10 11">
    <name type="scientific">Desulfovibrio subterraneus</name>
    <dbReference type="NCBI Taxonomy" id="2718620"/>
    <lineage>
        <taxon>Bacteria</taxon>
        <taxon>Pseudomonadati</taxon>
        <taxon>Thermodesulfobacteriota</taxon>
        <taxon>Desulfovibrionia</taxon>
        <taxon>Desulfovibrionales</taxon>
        <taxon>Desulfovibrionaceae</taxon>
        <taxon>Desulfovibrio</taxon>
    </lineage>
</organism>
<keyword evidence="6" id="KW-0560">Oxidoreductase</keyword>
<evidence type="ECO:0000256" key="5">
    <source>
        <dbReference type="ARBA" id="ARBA00022723"/>
    </source>
</evidence>
<dbReference type="PROSITE" id="PS00198">
    <property type="entry name" value="4FE4S_FER_1"/>
    <property type="match status" value="2"/>
</dbReference>
<keyword evidence="3" id="KW-0285">Flavoprotein</keyword>
<feature type="domain" description="4Fe-4S ferredoxin-type" evidence="9">
    <location>
        <begin position="33"/>
        <end position="63"/>
    </location>
</feature>
<dbReference type="GO" id="GO:0016491">
    <property type="term" value="F:oxidoreductase activity"/>
    <property type="evidence" value="ECO:0007669"/>
    <property type="project" value="UniProtKB-KW"/>
</dbReference>
<dbReference type="RefSeq" id="WP_174406630.1">
    <property type="nucleotide sequence ID" value="NZ_BLVO01000016.1"/>
</dbReference>
<evidence type="ECO:0000256" key="6">
    <source>
        <dbReference type="ARBA" id="ARBA00023002"/>
    </source>
</evidence>
<feature type="domain" description="4Fe-4S ferredoxin-type" evidence="9">
    <location>
        <begin position="2"/>
        <end position="31"/>
    </location>
</feature>
<evidence type="ECO:0000256" key="3">
    <source>
        <dbReference type="ARBA" id="ARBA00022630"/>
    </source>
</evidence>
<dbReference type="Pfam" id="PF13187">
    <property type="entry name" value="Fer4_9"/>
    <property type="match status" value="1"/>
</dbReference>
<dbReference type="PANTHER" id="PTHR43673">
    <property type="entry name" value="NAD(P)H NITROREDUCTASE YDGI-RELATED"/>
    <property type="match status" value="1"/>
</dbReference>
<evidence type="ECO:0000313" key="10">
    <source>
        <dbReference type="EMBL" id="GFM34989.1"/>
    </source>
</evidence>
<keyword evidence="7" id="KW-0408">Iron</keyword>
<evidence type="ECO:0000256" key="2">
    <source>
        <dbReference type="ARBA" id="ARBA00007118"/>
    </source>
</evidence>
<comment type="cofactor">
    <cofactor evidence="1">
        <name>FMN</name>
        <dbReference type="ChEBI" id="CHEBI:58210"/>
    </cofactor>
</comment>
<keyword evidence="8" id="KW-0411">Iron-sulfur</keyword>
<dbReference type="InterPro" id="IPR029479">
    <property type="entry name" value="Nitroreductase"/>
</dbReference>
<dbReference type="InterPro" id="IPR017900">
    <property type="entry name" value="4Fe4S_Fe_S_CS"/>
</dbReference>
<dbReference type="InterPro" id="IPR000415">
    <property type="entry name" value="Nitroreductase-like"/>
</dbReference>
<evidence type="ECO:0000256" key="8">
    <source>
        <dbReference type="ARBA" id="ARBA00023014"/>
    </source>
</evidence>
<name>A0A7J0BMV7_9BACT</name>
<keyword evidence="5" id="KW-0479">Metal-binding</keyword>
<accession>A0A7J0BMV7</accession>
<evidence type="ECO:0000256" key="7">
    <source>
        <dbReference type="ARBA" id="ARBA00023004"/>
    </source>
</evidence>
<reference evidence="10 11" key="1">
    <citation type="submission" date="2020-05" db="EMBL/GenBank/DDBJ databases">
        <title>Draft genome sequence of Desulfovibrio sp. strain HN2T.</title>
        <authorList>
            <person name="Ueno A."/>
            <person name="Tamazawa S."/>
            <person name="Tamamura S."/>
            <person name="Murakami T."/>
            <person name="Kiyama T."/>
            <person name="Inomata H."/>
            <person name="Amano Y."/>
            <person name="Miyakawa K."/>
            <person name="Tamaki H."/>
            <person name="Naganuma T."/>
            <person name="Kaneko K."/>
        </authorList>
    </citation>
    <scope>NUCLEOTIDE SEQUENCE [LARGE SCALE GENOMIC DNA]</scope>
    <source>
        <strain evidence="10 11">HN2</strain>
    </source>
</reference>
<sequence length="274" mass="30863">MLQFTINEEACVRCGECVKDCPMGIIGMRDDVPFILPEKEEACLRCQHCLTVCPTAALSILGKNPADSLPLRGNMPTPDQMETLLRGRRSVRRYKQKNVDRDVLTRLMDITRSAPTGKNNLRLHFLLIDDMAVMDSIRSEVYEGILQRMAAEGLPEGMEFFGTLAKLWGRGMDIVFRGAPHLLWVTAPEDSPCPESDPYIALSYFELMAASFGLGTVWCGFAKWAFSSVLPHMKARLGVPENHTNGYVMMFGHPDVRYHRTVQRTEQTLHVVTL</sequence>
<dbReference type="Pfam" id="PF00881">
    <property type="entry name" value="Nitroreductase"/>
    <property type="match status" value="1"/>
</dbReference>
<dbReference type="GO" id="GO:0046872">
    <property type="term" value="F:metal ion binding"/>
    <property type="evidence" value="ECO:0007669"/>
    <property type="project" value="UniProtKB-KW"/>
</dbReference>
<dbReference type="AlphaFoldDB" id="A0A7J0BMV7"/>
<comment type="caution">
    <text evidence="10">The sequence shown here is derived from an EMBL/GenBank/DDBJ whole genome shotgun (WGS) entry which is preliminary data.</text>
</comment>
<dbReference type="CDD" id="cd02143">
    <property type="entry name" value="nitroreductase_FeS-like"/>
    <property type="match status" value="1"/>
</dbReference>